<dbReference type="SUPFAM" id="SSF102588">
    <property type="entry name" value="LmbE-like"/>
    <property type="match status" value="1"/>
</dbReference>
<dbReference type="GO" id="GO:0016811">
    <property type="term" value="F:hydrolase activity, acting on carbon-nitrogen (but not peptide) bonds, in linear amides"/>
    <property type="evidence" value="ECO:0007669"/>
    <property type="project" value="TreeGrafter"/>
</dbReference>
<dbReference type="GO" id="GO:0009312">
    <property type="term" value="P:oligosaccharide biosynthetic process"/>
    <property type="evidence" value="ECO:0007669"/>
    <property type="project" value="InterPro"/>
</dbReference>
<dbReference type="InterPro" id="IPR003737">
    <property type="entry name" value="GlcNAc_PI_deacetylase-related"/>
</dbReference>
<sequence>MVSEPAFRHDRAGTPAAAWTPSIEALPALHLPDSRARLVVVGAHPDDETLGAAGLVRAAARAGWEVTVVTATAGEGSHPDSPTHPPARLADVRRRELHEAIAGLAPDATVACLDLPDGDVAAHTDALVAALVEEVRTRGDEVVLCAPWRGDGHPDHEAVGRAAAVAAVRTDALLVEYPVWLWHWGSPDDVPWDRAARLELDRAGRAAKRTAVAAHASQVRPLSPAPGDDVLLGPDLLEHFDRDGEVFLLLDEPVQDDALDQVHRDRPDPWQVESAYERRKRALTLASLPRERYRSALEVGCSVGALAVDLADRCDRVLAIDDSEAAIDLARRRTAGIAHLEVHRARVPEQWPEGRHDLVSISEVGYFLSPRQLDEVVGLALSALTDDGHLVLCHWRHQPVGWPLAGPAVHDAFLATGAPVLVEHHERDFDLLVLGRPS</sequence>
<protein>
    <submittedName>
        <fullName evidence="1">Unannotated protein</fullName>
    </submittedName>
</protein>
<dbReference type="Pfam" id="PF02585">
    <property type="entry name" value="PIG-L"/>
    <property type="match status" value="1"/>
</dbReference>
<dbReference type="Gene3D" id="3.40.50.150">
    <property type="entry name" value="Vaccinia Virus protein VP39"/>
    <property type="match status" value="1"/>
</dbReference>
<organism evidence="1">
    <name type="scientific">freshwater metagenome</name>
    <dbReference type="NCBI Taxonomy" id="449393"/>
    <lineage>
        <taxon>unclassified sequences</taxon>
        <taxon>metagenomes</taxon>
        <taxon>ecological metagenomes</taxon>
    </lineage>
</organism>
<dbReference type="EMBL" id="CAFBMW010000026">
    <property type="protein sequence ID" value="CAB4954318.1"/>
    <property type="molecule type" value="Genomic_DNA"/>
</dbReference>
<dbReference type="CDD" id="cd02440">
    <property type="entry name" value="AdoMet_MTases"/>
    <property type="match status" value="1"/>
</dbReference>
<dbReference type="InterPro" id="IPR029063">
    <property type="entry name" value="SAM-dependent_MTases_sf"/>
</dbReference>
<dbReference type="PANTHER" id="PTHR12993:SF29">
    <property type="entry name" value="BLR3841 PROTEIN"/>
    <property type="match status" value="1"/>
</dbReference>
<dbReference type="PANTHER" id="PTHR12993">
    <property type="entry name" value="N-ACETYLGLUCOSAMINYL-PHOSPHATIDYLINOSITOL DE-N-ACETYLASE-RELATED"/>
    <property type="match status" value="1"/>
</dbReference>
<dbReference type="AlphaFoldDB" id="A0A6J7KDR6"/>
<evidence type="ECO:0000313" key="1">
    <source>
        <dbReference type="EMBL" id="CAB4954318.1"/>
    </source>
</evidence>
<name>A0A6J7KDR6_9ZZZZ</name>
<dbReference type="Gene3D" id="3.40.50.10320">
    <property type="entry name" value="LmbE-like"/>
    <property type="match status" value="1"/>
</dbReference>
<dbReference type="GO" id="GO:0008757">
    <property type="term" value="F:S-adenosylmethionine-dependent methyltransferase activity"/>
    <property type="evidence" value="ECO:0007669"/>
    <property type="project" value="InterPro"/>
</dbReference>
<dbReference type="InterPro" id="IPR008715">
    <property type="entry name" value="SAM-MeTfrase_NodS-like"/>
</dbReference>
<reference evidence="1" key="1">
    <citation type="submission" date="2020-05" db="EMBL/GenBank/DDBJ databases">
        <authorList>
            <person name="Chiriac C."/>
            <person name="Salcher M."/>
            <person name="Ghai R."/>
            <person name="Kavagutti S V."/>
        </authorList>
    </citation>
    <scope>NUCLEOTIDE SEQUENCE</scope>
</reference>
<gene>
    <name evidence="1" type="ORF">UFOPK3662_02759</name>
</gene>
<dbReference type="SUPFAM" id="SSF53335">
    <property type="entry name" value="S-adenosyl-L-methionine-dependent methyltransferases"/>
    <property type="match status" value="1"/>
</dbReference>
<dbReference type="InterPro" id="IPR024078">
    <property type="entry name" value="LmbE-like_dom_sf"/>
</dbReference>
<dbReference type="Pfam" id="PF05401">
    <property type="entry name" value="NodS"/>
    <property type="match status" value="1"/>
</dbReference>
<proteinExistence type="predicted"/>
<accession>A0A6J7KDR6</accession>